<name>A0A6H5GWH2_9HEMI</name>
<dbReference type="PROSITE" id="PS50835">
    <property type="entry name" value="IG_LIKE"/>
    <property type="match status" value="1"/>
</dbReference>
<dbReference type="InterPro" id="IPR003598">
    <property type="entry name" value="Ig_sub2"/>
</dbReference>
<dbReference type="InterPro" id="IPR003599">
    <property type="entry name" value="Ig_sub"/>
</dbReference>
<dbReference type="GO" id="GO:0007411">
    <property type="term" value="P:axon guidance"/>
    <property type="evidence" value="ECO:0007669"/>
    <property type="project" value="TreeGrafter"/>
</dbReference>
<dbReference type="InterPro" id="IPR013783">
    <property type="entry name" value="Ig-like_fold"/>
</dbReference>
<dbReference type="GO" id="GO:0005886">
    <property type="term" value="C:plasma membrane"/>
    <property type="evidence" value="ECO:0007669"/>
    <property type="project" value="TreeGrafter"/>
</dbReference>
<keyword evidence="6" id="KW-1185">Reference proteome</keyword>
<dbReference type="EMBL" id="CADCXU010019148">
    <property type="protein sequence ID" value="CAB0007590.1"/>
    <property type="molecule type" value="Genomic_DNA"/>
</dbReference>
<dbReference type="PANTHER" id="PTHR10075:SF100">
    <property type="entry name" value="FASCICLIN-2"/>
    <property type="match status" value="1"/>
</dbReference>
<dbReference type="PANTHER" id="PTHR10075">
    <property type="entry name" value="BASIGIN RELATED"/>
    <property type="match status" value="1"/>
</dbReference>
<evidence type="ECO:0000313" key="5">
    <source>
        <dbReference type="EMBL" id="CAB0007590.1"/>
    </source>
</evidence>
<evidence type="ECO:0000256" key="2">
    <source>
        <dbReference type="ARBA" id="ARBA00023157"/>
    </source>
</evidence>
<reference evidence="5 6" key="1">
    <citation type="submission" date="2020-02" db="EMBL/GenBank/DDBJ databases">
        <authorList>
            <person name="Ferguson B K."/>
        </authorList>
    </citation>
    <scope>NUCLEOTIDE SEQUENCE [LARGE SCALE GENOMIC DNA]</scope>
</reference>
<feature type="domain" description="Ig-like" evidence="4">
    <location>
        <begin position="282"/>
        <end position="378"/>
    </location>
</feature>
<dbReference type="GO" id="GO:0007156">
    <property type="term" value="P:homophilic cell adhesion via plasma membrane adhesion molecules"/>
    <property type="evidence" value="ECO:0007669"/>
    <property type="project" value="TreeGrafter"/>
</dbReference>
<keyword evidence="3" id="KW-0393">Immunoglobulin domain</keyword>
<dbReference type="SMART" id="SM00409">
    <property type="entry name" value="IG"/>
    <property type="match status" value="1"/>
</dbReference>
<dbReference type="GO" id="GO:0030424">
    <property type="term" value="C:axon"/>
    <property type="evidence" value="ECO:0007669"/>
    <property type="project" value="TreeGrafter"/>
</dbReference>
<evidence type="ECO:0000313" key="6">
    <source>
        <dbReference type="Proteomes" id="UP000479000"/>
    </source>
</evidence>
<dbReference type="InterPro" id="IPR036179">
    <property type="entry name" value="Ig-like_dom_sf"/>
</dbReference>
<dbReference type="OrthoDB" id="6615371at2759"/>
<organism evidence="5 6">
    <name type="scientific">Nesidiocoris tenuis</name>
    <dbReference type="NCBI Taxonomy" id="355587"/>
    <lineage>
        <taxon>Eukaryota</taxon>
        <taxon>Metazoa</taxon>
        <taxon>Ecdysozoa</taxon>
        <taxon>Arthropoda</taxon>
        <taxon>Hexapoda</taxon>
        <taxon>Insecta</taxon>
        <taxon>Pterygota</taxon>
        <taxon>Neoptera</taxon>
        <taxon>Paraneoptera</taxon>
        <taxon>Hemiptera</taxon>
        <taxon>Heteroptera</taxon>
        <taxon>Panheteroptera</taxon>
        <taxon>Cimicomorpha</taxon>
        <taxon>Miridae</taxon>
        <taxon>Dicyphina</taxon>
        <taxon>Nesidiocoris</taxon>
    </lineage>
</organism>
<keyword evidence="2" id="KW-1015">Disulfide bond</keyword>
<evidence type="ECO:0000256" key="1">
    <source>
        <dbReference type="ARBA" id="ARBA00022737"/>
    </source>
</evidence>
<evidence type="ECO:0000256" key="3">
    <source>
        <dbReference type="ARBA" id="ARBA00023319"/>
    </source>
</evidence>
<accession>A0A6H5GWH2</accession>
<dbReference type="GO" id="GO:0070593">
    <property type="term" value="P:dendrite self-avoidance"/>
    <property type="evidence" value="ECO:0007669"/>
    <property type="project" value="TreeGrafter"/>
</dbReference>
<keyword evidence="1" id="KW-0677">Repeat</keyword>
<dbReference type="InterPro" id="IPR013098">
    <property type="entry name" value="Ig_I-set"/>
</dbReference>
<sequence length="481" mass="54190">PLGWTRFACPSVQPVPQVARYNGRSLSDEVPTWTRALFEQSPSFLLLQLLLPGANDDIKSSFEHLEYSAEIHRRLNEAAGFLDEAPTLAEAPGRLSAPPQGSQVKWAVLTKNVIDGILKLIEVVIGIGGLVNFTIQFRIQYENNFQRYGNIECQSSMAFRLRCRFFVAKGLYPFNRSNRSRNCFLLQNNDQISPIYRTQIARCSQSVEPYWHSGCHKNEPILAFLVLKSLFYLADTADIAIQCSSWAIKHRVDISNSQSAVSPYVGNIVGGIRGFPGSLTLPAAIVLRDEFRTLPVGTRVAAGETALLECGPPKGYPEPSLYWKKDGGVVDLEATDRVRIVDGGNLMIREVKPSDEGRYQCVAQNIVGMKETPPAALTVHVSFTVFHPWVKSYGYDCYRFKNRTSSNASAQLHLFEIYPEFFSNFFEPSNPRENQFRYRVIWRNWMKFSTKDGSDAVLGNGGKPRGRRVEQAETKILKLKF</sequence>
<dbReference type="GO" id="GO:0098632">
    <property type="term" value="F:cell-cell adhesion mediator activity"/>
    <property type="evidence" value="ECO:0007669"/>
    <property type="project" value="TreeGrafter"/>
</dbReference>
<dbReference type="AlphaFoldDB" id="A0A6H5GWH2"/>
<dbReference type="SUPFAM" id="SSF48726">
    <property type="entry name" value="Immunoglobulin"/>
    <property type="match status" value="1"/>
</dbReference>
<gene>
    <name evidence="5" type="ORF">NTEN_LOCUS12862</name>
</gene>
<dbReference type="Gene3D" id="2.60.40.10">
    <property type="entry name" value="Immunoglobulins"/>
    <property type="match status" value="1"/>
</dbReference>
<proteinExistence type="predicted"/>
<evidence type="ECO:0000259" key="4">
    <source>
        <dbReference type="PROSITE" id="PS50835"/>
    </source>
</evidence>
<feature type="non-terminal residue" evidence="5">
    <location>
        <position position="1"/>
    </location>
</feature>
<dbReference type="InterPro" id="IPR007110">
    <property type="entry name" value="Ig-like_dom"/>
</dbReference>
<dbReference type="Pfam" id="PF07679">
    <property type="entry name" value="I-set"/>
    <property type="match status" value="1"/>
</dbReference>
<dbReference type="Proteomes" id="UP000479000">
    <property type="component" value="Unassembled WGS sequence"/>
</dbReference>
<protein>
    <recommendedName>
        <fullName evidence="4">Ig-like domain-containing protein</fullName>
    </recommendedName>
</protein>
<dbReference type="FunFam" id="2.60.40.10:FF:000189">
    <property type="entry name" value="Neogenin isoform 3"/>
    <property type="match status" value="1"/>
</dbReference>
<dbReference type="SMART" id="SM00408">
    <property type="entry name" value="IGc2"/>
    <property type="match status" value="1"/>
</dbReference>